<dbReference type="Proteomes" id="UP000199077">
    <property type="component" value="Chromosome I"/>
</dbReference>
<dbReference type="OrthoDB" id="4863112at2"/>
<name>A0A1H0QM86_9MICO</name>
<proteinExistence type="predicted"/>
<gene>
    <name evidence="1" type="ORF">SAMN04489867_1663</name>
</gene>
<reference evidence="2" key="1">
    <citation type="submission" date="2016-10" db="EMBL/GenBank/DDBJ databases">
        <authorList>
            <person name="Varghese N."/>
            <person name="Submissions S."/>
        </authorList>
    </citation>
    <scope>NUCLEOTIDE SEQUENCE [LARGE SCALE GENOMIC DNA]</scope>
    <source>
        <strain evidence="2">DSM 22329</strain>
    </source>
</reference>
<organism evidence="1 2">
    <name type="scientific">Pedococcus dokdonensis</name>
    <dbReference type="NCBI Taxonomy" id="443156"/>
    <lineage>
        <taxon>Bacteria</taxon>
        <taxon>Bacillati</taxon>
        <taxon>Actinomycetota</taxon>
        <taxon>Actinomycetes</taxon>
        <taxon>Micrococcales</taxon>
        <taxon>Intrasporangiaceae</taxon>
        <taxon>Pedococcus</taxon>
    </lineage>
</organism>
<accession>A0A1H0QM86</accession>
<dbReference type="RefSeq" id="WP_091783935.1">
    <property type="nucleotide sequence ID" value="NZ_LT629711.1"/>
</dbReference>
<sequence>MTSDGSFEVWVSDEAGMSSPELGELKLTASFDVYVSRLEIARQRGAEDPLATISPCAAGGNSRACTRGMLAQLGYTAAELRVVHRLMAGSASGWPGLIRLYAAGSPLSAAQREYVRRQVHLVIRRSQPSASRQ</sequence>
<dbReference type="STRING" id="443156.SAMN04489867_1663"/>
<keyword evidence="2" id="KW-1185">Reference proteome</keyword>
<dbReference type="AlphaFoldDB" id="A0A1H0QM86"/>
<protein>
    <submittedName>
        <fullName evidence="1">Uncharacterized protein</fullName>
    </submittedName>
</protein>
<evidence type="ECO:0000313" key="2">
    <source>
        <dbReference type="Proteomes" id="UP000199077"/>
    </source>
</evidence>
<dbReference type="EMBL" id="LT629711">
    <property type="protein sequence ID" value="SDP18447.1"/>
    <property type="molecule type" value="Genomic_DNA"/>
</dbReference>
<evidence type="ECO:0000313" key="1">
    <source>
        <dbReference type="EMBL" id="SDP18447.1"/>
    </source>
</evidence>